<dbReference type="InterPro" id="IPR027417">
    <property type="entry name" value="P-loop_NTPase"/>
</dbReference>
<accession>A0A1X7SY39</accession>
<dbReference type="PANTHER" id="PTHR33841">
    <property type="entry name" value="DNA METHYLTRANSFERASE YEEA-RELATED"/>
    <property type="match status" value="1"/>
</dbReference>
<keyword evidence="4" id="KW-0949">S-adenosyl-L-methionine</keyword>
<dbReference type="InterPro" id="IPR053980">
    <property type="entry name" value="ISP_coupler"/>
</dbReference>
<dbReference type="PANTHER" id="PTHR33841:SF1">
    <property type="entry name" value="DNA METHYLTRANSFERASE A"/>
    <property type="match status" value="1"/>
</dbReference>
<reference evidence="8" key="1">
    <citation type="submission" date="2017-05" db="UniProtKB">
        <authorList>
            <consortium name="EnsemblMetazoa"/>
        </authorList>
    </citation>
    <scope>IDENTIFICATION</scope>
</reference>
<dbReference type="Gene3D" id="3.40.50.300">
    <property type="entry name" value="P-loop containing nucleotide triphosphate hydrolases"/>
    <property type="match status" value="1"/>
</dbReference>
<dbReference type="GO" id="GO:0006304">
    <property type="term" value="P:DNA modification"/>
    <property type="evidence" value="ECO:0007669"/>
    <property type="project" value="InterPro"/>
</dbReference>
<evidence type="ECO:0000256" key="6">
    <source>
        <dbReference type="SAM" id="MobiDB-lite"/>
    </source>
</evidence>
<dbReference type="Gene3D" id="3.40.50.150">
    <property type="entry name" value="Vaccinia Virus protein VP39"/>
    <property type="match status" value="1"/>
</dbReference>
<evidence type="ECO:0000256" key="3">
    <source>
        <dbReference type="ARBA" id="ARBA00022679"/>
    </source>
</evidence>
<dbReference type="InterPro" id="IPR011639">
    <property type="entry name" value="MethylTrfase_TaqI-like_dom"/>
</dbReference>
<dbReference type="GO" id="GO:0009007">
    <property type="term" value="F:site-specific DNA-methyltransferase (adenine-specific) activity"/>
    <property type="evidence" value="ECO:0007669"/>
    <property type="project" value="UniProtKB-EC"/>
</dbReference>
<comment type="catalytic activity">
    <reaction evidence="5">
        <text>a 2'-deoxyadenosine in DNA + S-adenosyl-L-methionine = an N(6)-methyl-2'-deoxyadenosine in DNA + S-adenosyl-L-homocysteine + H(+)</text>
        <dbReference type="Rhea" id="RHEA:15197"/>
        <dbReference type="Rhea" id="RHEA-COMP:12418"/>
        <dbReference type="Rhea" id="RHEA-COMP:12419"/>
        <dbReference type="ChEBI" id="CHEBI:15378"/>
        <dbReference type="ChEBI" id="CHEBI:57856"/>
        <dbReference type="ChEBI" id="CHEBI:59789"/>
        <dbReference type="ChEBI" id="CHEBI:90615"/>
        <dbReference type="ChEBI" id="CHEBI:90616"/>
        <dbReference type="EC" id="2.1.1.72"/>
    </reaction>
</comment>
<dbReference type="OMA" id="FDATINK"/>
<dbReference type="EC" id="2.1.1.72" evidence="1"/>
<feature type="region of interest" description="Disordered" evidence="6">
    <location>
        <begin position="199"/>
        <end position="232"/>
    </location>
</feature>
<organism evidence="8">
    <name type="scientific">Amphimedon queenslandica</name>
    <name type="common">Sponge</name>
    <dbReference type="NCBI Taxonomy" id="400682"/>
    <lineage>
        <taxon>Eukaryota</taxon>
        <taxon>Metazoa</taxon>
        <taxon>Porifera</taxon>
        <taxon>Demospongiae</taxon>
        <taxon>Heteroscleromorpha</taxon>
        <taxon>Haplosclerida</taxon>
        <taxon>Niphatidae</taxon>
        <taxon>Amphimedon</taxon>
    </lineage>
</organism>
<dbReference type="EnsemblMetazoa" id="Aqu2.1.06880_001">
    <property type="protein sequence ID" value="Aqu2.1.06880_001"/>
    <property type="gene ID" value="Aqu2.1.06880"/>
</dbReference>
<dbReference type="InterPro" id="IPR050953">
    <property type="entry name" value="N4_N6_ade-DNA_methylase"/>
</dbReference>
<dbReference type="Pfam" id="PF18135">
    <property type="entry name" value="Type_ISP_C"/>
    <property type="match status" value="1"/>
</dbReference>
<dbReference type="InterPro" id="IPR041635">
    <property type="entry name" value="Type_ISP_LLaBIII_C"/>
</dbReference>
<dbReference type="PROSITE" id="PS51194">
    <property type="entry name" value="HELICASE_CTER"/>
    <property type="match status" value="1"/>
</dbReference>
<dbReference type="AlphaFoldDB" id="A0A1X7SY39"/>
<name>A0A1X7SY39_AMPQE</name>
<evidence type="ECO:0000256" key="5">
    <source>
        <dbReference type="ARBA" id="ARBA00047942"/>
    </source>
</evidence>
<feature type="domain" description="Helicase C-terminal" evidence="7">
    <location>
        <begin position="1"/>
        <end position="178"/>
    </location>
</feature>
<keyword evidence="2" id="KW-0489">Methyltransferase</keyword>
<dbReference type="InParanoid" id="A0A1X7SY39"/>
<dbReference type="Pfam" id="PF07669">
    <property type="entry name" value="Eco57I"/>
    <property type="match status" value="1"/>
</dbReference>
<protein>
    <recommendedName>
        <fullName evidence="1">site-specific DNA-methyltransferase (adenine-specific)</fullName>
        <ecNumber evidence="1">2.1.1.72</ecNumber>
    </recommendedName>
</protein>
<evidence type="ECO:0000256" key="2">
    <source>
        <dbReference type="ARBA" id="ARBA00022603"/>
    </source>
</evidence>
<dbReference type="PRINTS" id="PR00507">
    <property type="entry name" value="N12N6MTFRASE"/>
</dbReference>
<sequence length="1052" mass="121194">MRRALAFCRSIKSSKLIKDEFARVVEEYIEQERGREEPDSEQKQALLPCEVEHIDGTFRAKERGRLLDWLRDGSQDGGCRILSNARVLSEGVDVPALDAILFLHPRKSQIDVVQAVGRVMRRAEGKKLGYVVLPVGIPAGVPPEEALKDNERFRVIWQILNALRAHDDRLDAVINQGGLGQDITDRIEILTVVDHLPRARKTPSDKPDIGGQAAQEPPEYSDEPSDGTPIQESLPIDEEFSRAVLAMLVDKCGTRTYWADWAKDVAEIAQKHISRLKGILGRNLDARGKFDDFLKELKAEINESVQENDAIEMLAQHIVTRPVFEALFRGGASIDQNPVSRAMQKILDQLESEHLEKESASLEGFYESVRRRTEGLTDPRARQKLAAELYESFFRNAFPLTAQRLGVAYTPVEIVDFIIHSIDDLLRQEFGETLSSENINILEPFAGTGTFIARLLQSGLIKPEDLERKYENEIFANEIQLLPYYISLINIESAYQVASGDKNYRSFKGLNLTDTFMIDTSEVKKLDLLRQYFEETHQRRKRMEKRRIDVILGNPPYSVGQRSQNDNAQNVSYPKLNARIHETYVKGSSAKYHKSMHDSYTRAIRWATDRIRNKGIIGLVTNASWIENASADRMRACLREEFSSLYVFDLKGNARLSGDGWRRSGGKVFGASARVPVVIILLVKNHEAKKPGRIFYCDIGDYLSQKEKLECIRIFHSVDSMKKHGRWKDIQPDEYHDWVNHRRLDFNNHITIGNKKKQNVGNLFNLYSQGLVTNRDAWCINHSKKNLIENIHRTLSFHNSEVDRYKISGEKNPVQDFVNIDPAKISWNISDFSRIKQGQYLYFKEQSIIQTMYRPFNKQWCYFNRKFNNSVYLLPRIFFTNNHENNHLIVTTGPSAPEFSTLMVKELPNLHTINSSQCFPLKIHPKISIREDILSSIEVSEDSPWTYSISDQGLAHFQQKYPNQSISKEDIFYYTYAVLHSEQYRQTYATNLTKELPRIPLAPSDRAFRDFVEAGRRLGHLHVNYEKVEPYKVDLIETRELLSVPDRRYYRV</sequence>
<dbReference type="Pfam" id="PF00271">
    <property type="entry name" value="Helicase_C"/>
    <property type="match status" value="1"/>
</dbReference>
<evidence type="ECO:0000256" key="4">
    <source>
        <dbReference type="ARBA" id="ARBA00022691"/>
    </source>
</evidence>
<dbReference type="InterPro" id="IPR029063">
    <property type="entry name" value="SAM-dependent_MTases_sf"/>
</dbReference>
<dbReference type="GO" id="GO:0003676">
    <property type="term" value="F:nucleic acid binding"/>
    <property type="evidence" value="ECO:0007669"/>
    <property type="project" value="InterPro"/>
</dbReference>
<proteinExistence type="predicted"/>
<dbReference type="PROSITE" id="PS00092">
    <property type="entry name" value="N6_MTASE"/>
    <property type="match status" value="1"/>
</dbReference>
<evidence type="ECO:0000313" key="8">
    <source>
        <dbReference type="EnsemblMetazoa" id="Aqu2.1.06880_001"/>
    </source>
</evidence>
<dbReference type="InterPro" id="IPR002052">
    <property type="entry name" value="DNA_methylase_N6_adenine_CS"/>
</dbReference>
<evidence type="ECO:0000259" key="7">
    <source>
        <dbReference type="PROSITE" id="PS51194"/>
    </source>
</evidence>
<evidence type="ECO:0000256" key="1">
    <source>
        <dbReference type="ARBA" id="ARBA00011900"/>
    </source>
</evidence>
<keyword evidence="3" id="KW-0808">Transferase</keyword>
<dbReference type="SMART" id="SM00490">
    <property type="entry name" value="HELICc"/>
    <property type="match status" value="1"/>
</dbReference>
<dbReference type="Pfam" id="PF22240">
    <property type="entry name" value="ISP_coupler"/>
    <property type="match status" value="1"/>
</dbReference>
<dbReference type="SUPFAM" id="SSF52540">
    <property type="entry name" value="P-loop containing nucleoside triphosphate hydrolases"/>
    <property type="match status" value="1"/>
</dbReference>
<dbReference type="GO" id="GO:0032259">
    <property type="term" value="P:methylation"/>
    <property type="evidence" value="ECO:0007669"/>
    <property type="project" value="UniProtKB-KW"/>
</dbReference>
<dbReference type="SUPFAM" id="SSF53335">
    <property type="entry name" value="S-adenosyl-L-methionine-dependent methyltransferases"/>
    <property type="match status" value="1"/>
</dbReference>
<dbReference type="InterPro" id="IPR001650">
    <property type="entry name" value="Helicase_C-like"/>
</dbReference>